<dbReference type="PANTHER" id="PTHR14467:SF0">
    <property type="entry name" value="PROTEIN ARV1"/>
    <property type="match status" value="1"/>
</dbReference>
<comment type="caution">
    <text evidence="11">The sequence shown here is derived from an EMBL/GenBank/DDBJ whole genome shotgun (WGS) entry which is preliminary data.</text>
</comment>
<dbReference type="Proteomes" id="UP000663829">
    <property type="component" value="Unassembled WGS sequence"/>
</dbReference>
<keyword evidence="13" id="KW-1185">Reference proteome</keyword>
<evidence type="ECO:0000313" key="13">
    <source>
        <dbReference type="Proteomes" id="UP000663829"/>
    </source>
</evidence>
<feature type="transmembrane region" description="Helical" evidence="10">
    <location>
        <begin position="92"/>
        <end position="115"/>
    </location>
</feature>
<comment type="subcellular location">
    <subcellularLocation>
        <location evidence="1 10">Endoplasmic reticulum membrane</location>
        <topology evidence="1 10">Multi-pass membrane protein</topology>
    </subcellularLocation>
</comment>
<evidence type="ECO:0000313" key="11">
    <source>
        <dbReference type="EMBL" id="CAF0742598.1"/>
    </source>
</evidence>
<keyword evidence="3 10" id="KW-0813">Transport</keyword>
<gene>
    <name evidence="11" type="ORF">GPM918_LOCUS356</name>
    <name evidence="12" type="ORF">SRO942_LOCUS357</name>
</gene>
<keyword evidence="9 10" id="KW-0472">Membrane</keyword>
<keyword evidence="6 10" id="KW-1133">Transmembrane helix</keyword>
<evidence type="ECO:0000256" key="10">
    <source>
        <dbReference type="RuleBase" id="RU368065"/>
    </source>
</evidence>
<evidence type="ECO:0000256" key="5">
    <source>
        <dbReference type="ARBA" id="ARBA00022824"/>
    </source>
</evidence>
<evidence type="ECO:0000256" key="3">
    <source>
        <dbReference type="ARBA" id="ARBA00022448"/>
    </source>
</evidence>
<keyword evidence="8 10" id="KW-0443">Lipid metabolism</keyword>
<dbReference type="GO" id="GO:0005789">
    <property type="term" value="C:endoplasmic reticulum membrane"/>
    <property type="evidence" value="ECO:0007669"/>
    <property type="project" value="UniProtKB-SubCell"/>
</dbReference>
<dbReference type="GO" id="GO:0032366">
    <property type="term" value="P:intracellular sterol transport"/>
    <property type="evidence" value="ECO:0007669"/>
    <property type="project" value="UniProtKB-UniRule"/>
</dbReference>
<proteinExistence type="inferred from homology"/>
<dbReference type="OrthoDB" id="2192830at2759"/>
<dbReference type="GO" id="GO:0097036">
    <property type="term" value="P:regulation of plasma membrane sterol distribution"/>
    <property type="evidence" value="ECO:0007669"/>
    <property type="project" value="UniProtKB-UniRule"/>
</dbReference>
<sequence length="171" mass="19908">MKQCKQPVDKYIELDDLLVFIDFLLLKIQAHRHVLFNIESISRNHIVKLACALILSNAYIKWFHLKNEQFQSILNHDHHIFYALEWGFYFKFILFLRAFILASIGQLFVLPLLIWNPSHKEYYGGLSIVYVALCSTQALNASELASPFLSLIASTVSILMSKWFVSIWKIS</sequence>
<evidence type="ECO:0000256" key="9">
    <source>
        <dbReference type="ARBA" id="ARBA00023136"/>
    </source>
</evidence>
<evidence type="ECO:0000256" key="1">
    <source>
        <dbReference type="ARBA" id="ARBA00004477"/>
    </source>
</evidence>
<comment type="function">
    <text evidence="10">Mediator of sterol homeostasis involved in sterol uptake, trafficking and distribution into membranes.</text>
</comment>
<dbReference type="InterPro" id="IPR007290">
    <property type="entry name" value="Arv1"/>
</dbReference>
<organism evidence="11 13">
    <name type="scientific">Didymodactylos carnosus</name>
    <dbReference type="NCBI Taxonomy" id="1234261"/>
    <lineage>
        <taxon>Eukaryota</taxon>
        <taxon>Metazoa</taxon>
        <taxon>Spiralia</taxon>
        <taxon>Gnathifera</taxon>
        <taxon>Rotifera</taxon>
        <taxon>Eurotatoria</taxon>
        <taxon>Bdelloidea</taxon>
        <taxon>Philodinida</taxon>
        <taxon>Philodinidae</taxon>
        <taxon>Didymodactylos</taxon>
    </lineage>
</organism>
<dbReference type="Proteomes" id="UP000681722">
    <property type="component" value="Unassembled WGS sequence"/>
</dbReference>
<dbReference type="PANTHER" id="PTHR14467">
    <property type="entry name" value="ARV1"/>
    <property type="match status" value="1"/>
</dbReference>
<dbReference type="AlphaFoldDB" id="A0A813NWT9"/>
<name>A0A813NWT9_9BILA</name>
<feature type="transmembrane region" description="Helical" evidence="10">
    <location>
        <begin position="145"/>
        <end position="165"/>
    </location>
</feature>
<evidence type="ECO:0000256" key="4">
    <source>
        <dbReference type="ARBA" id="ARBA00022692"/>
    </source>
</evidence>
<comment type="caution">
    <text evidence="10">Lacks conserved residue(s) required for the propagation of feature annotation.</text>
</comment>
<keyword evidence="5 10" id="KW-0256">Endoplasmic reticulum</keyword>
<evidence type="ECO:0000256" key="6">
    <source>
        <dbReference type="ARBA" id="ARBA00022989"/>
    </source>
</evidence>
<dbReference type="Pfam" id="PF04161">
    <property type="entry name" value="Arv1"/>
    <property type="match status" value="1"/>
</dbReference>
<dbReference type="GO" id="GO:0005794">
    <property type="term" value="C:Golgi apparatus"/>
    <property type="evidence" value="ECO:0007669"/>
    <property type="project" value="TreeGrafter"/>
</dbReference>
<protein>
    <recommendedName>
        <fullName evidence="10">Protein ARV</fullName>
    </recommendedName>
</protein>
<evidence type="ECO:0000256" key="8">
    <source>
        <dbReference type="ARBA" id="ARBA00023098"/>
    </source>
</evidence>
<comment type="similarity">
    <text evidence="2 10">Belongs to the ARV1 family.</text>
</comment>
<keyword evidence="7 10" id="KW-0445">Lipid transport</keyword>
<dbReference type="GO" id="GO:0016125">
    <property type="term" value="P:sterol metabolic process"/>
    <property type="evidence" value="ECO:0007669"/>
    <property type="project" value="UniProtKB-UniRule"/>
</dbReference>
<dbReference type="EMBL" id="CAJNOQ010000026">
    <property type="protein sequence ID" value="CAF0742598.1"/>
    <property type="molecule type" value="Genomic_DNA"/>
</dbReference>
<evidence type="ECO:0000256" key="2">
    <source>
        <dbReference type="ARBA" id="ARBA00009187"/>
    </source>
</evidence>
<keyword evidence="4 10" id="KW-0812">Transmembrane</keyword>
<evidence type="ECO:0000256" key="7">
    <source>
        <dbReference type="ARBA" id="ARBA00023055"/>
    </source>
</evidence>
<dbReference type="EMBL" id="CAJOBC010000026">
    <property type="protein sequence ID" value="CAF3521108.1"/>
    <property type="molecule type" value="Genomic_DNA"/>
</dbReference>
<accession>A0A813NWT9</accession>
<dbReference type="GO" id="GO:0006665">
    <property type="term" value="P:sphingolipid metabolic process"/>
    <property type="evidence" value="ECO:0007669"/>
    <property type="project" value="TreeGrafter"/>
</dbReference>
<evidence type="ECO:0000313" key="12">
    <source>
        <dbReference type="EMBL" id="CAF3521108.1"/>
    </source>
</evidence>
<reference evidence="11" key="1">
    <citation type="submission" date="2021-02" db="EMBL/GenBank/DDBJ databases">
        <authorList>
            <person name="Nowell W R."/>
        </authorList>
    </citation>
    <scope>NUCLEOTIDE SEQUENCE</scope>
</reference>
<dbReference type="GO" id="GO:0032541">
    <property type="term" value="C:cortical endoplasmic reticulum"/>
    <property type="evidence" value="ECO:0007669"/>
    <property type="project" value="TreeGrafter"/>
</dbReference>